<evidence type="ECO:0000313" key="4">
    <source>
        <dbReference type="Proteomes" id="UP001419268"/>
    </source>
</evidence>
<evidence type="ECO:0000259" key="2">
    <source>
        <dbReference type="Pfam" id="PF10551"/>
    </source>
</evidence>
<gene>
    <name evidence="3" type="ORF">Scep_005053</name>
</gene>
<comment type="caution">
    <text evidence="3">The sequence shown here is derived from an EMBL/GenBank/DDBJ whole genome shotgun (WGS) entry which is preliminary data.</text>
</comment>
<dbReference type="AlphaFoldDB" id="A0AAP0KV69"/>
<proteinExistence type="predicted"/>
<dbReference type="Proteomes" id="UP001419268">
    <property type="component" value="Unassembled WGS sequence"/>
</dbReference>
<dbReference type="InterPro" id="IPR018289">
    <property type="entry name" value="MULE_transposase_dom"/>
</dbReference>
<keyword evidence="4" id="KW-1185">Reference proteome</keyword>
<reference evidence="3 4" key="1">
    <citation type="submission" date="2024-01" db="EMBL/GenBank/DDBJ databases">
        <title>Genome assemblies of Stephania.</title>
        <authorList>
            <person name="Yang L."/>
        </authorList>
    </citation>
    <scope>NUCLEOTIDE SEQUENCE [LARGE SCALE GENOMIC DNA]</scope>
    <source>
        <strain evidence="3">JXDWG</strain>
        <tissue evidence="3">Leaf</tissue>
    </source>
</reference>
<organism evidence="3 4">
    <name type="scientific">Stephania cephalantha</name>
    <dbReference type="NCBI Taxonomy" id="152367"/>
    <lineage>
        <taxon>Eukaryota</taxon>
        <taxon>Viridiplantae</taxon>
        <taxon>Streptophyta</taxon>
        <taxon>Embryophyta</taxon>
        <taxon>Tracheophyta</taxon>
        <taxon>Spermatophyta</taxon>
        <taxon>Magnoliopsida</taxon>
        <taxon>Ranunculales</taxon>
        <taxon>Menispermaceae</taxon>
        <taxon>Menispermoideae</taxon>
        <taxon>Cissampelideae</taxon>
        <taxon>Stephania</taxon>
    </lineage>
</organism>
<dbReference type="EMBL" id="JBBNAG010000002">
    <property type="protein sequence ID" value="KAK9158479.1"/>
    <property type="molecule type" value="Genomic_DNA"/>
</dbReference>
<evidence type="ECO:0000313" key="3">
    <source>
        <dbReference type="EMBL" id="KAK9158479.1"/>
    </source>
</evidence>
<dbReference type="Pfam" id="PF10551">
    <property type="entry name" value="MULE"/>
    <property type="match status" value="1"/>
</dbReference>
<feature type="region of interest" description="Disordered" evidence="1">
    <location>
        <begin position="69"/>
        <end position="101"/>
    </location>
</feature>
<dbReference type="PANTHER" id="PTHR31569:SF4">
    <property type="entry name" value="SWIM-TYPE DOMAIN-CONTAINING PROTEIN"/>
    <property type="match status" value="1"/>
</dbReference>
<sequence length="443" mass="51054">MPVSTLFSDYKDTFTPCRPFPSREAAVSWLQMIGRENMFVLVTKHSDAGGIKRRGRVKLACERSGTYRGMSQRVGKSKATKIASKPRNEEEEETTRTQTGTKKCGCPFPYQRKGKCRLLVVCHCYMWEAQSRARKNLDGHSFAGRLDKGEQEVVVQMTKGNVKSRDILNTLKQRDVRNVSTMRTIYNARQKVRNEDAGGRTQMQQLLHILEKNKWMSWHRKHPVTNVVTELFWSHPDSIKLLRCFPSVILMDCTYKTNRYRMPLLEIVGITSTHLTFSVGFAFLSSESHGNYVWALENLRSILDGWPKPNVFVTDRDLALISVIEEVFPASSHLLCSWHINKVVLAKTKKMFGENDGFARFMDRWTSVMYANSEALLEVMMNDLRCEFGNVKGLIEYLDNTWLKNYKEKFVSAWTNRIMHFGETTTQRVESAHSILKLHLGNS</sequence>
<dbReference type="InterPro" id="IPR052579">
    <property type="entry name" value="Zinc_finger_SWIM"/>
</dbReference>
<evidence type="ECO:0000256" key="1">
    <source>
        <dbReference type="SAM" id="MobiDB-lite"/>
    </source>
</evidence>
<feature type="domain" description="MULE transposase" evidence="2">
    <location>
        <begin position="248"/>
        <end position="342"/>
    </location>
</feature>
<name>A0AAP0KV69_9MAGN</name>
<protein>
    <recommendedName>
        <fullName evidence="2">MULE transposase domain-containing protein</fullName>
    </recommendedName>
</protein>
<accession>A0AAP0KV69</accession>
<dbReference type="PANTHER" id="PTHR31569">
    <property type="entry name" value="SWIM-TYPE DOMAIN-CONTAINING PROTEIN"/>
    <property type="match status" value="1"/>
</dbReference>